<dbReference type="InterPro" id="IPR016181">
    <property type="entry name" value="Acyl_CoA_acyltransferase"/>
</dbReference>
<dbReference type="InterPro" id="IPR000182">
    <property type="entry name" value="GNAT_dom"/>
</dbReference>
<comment type="caution">
    <text evidence="2">The sequence shown here is derived from an EMBL/GenBank/DDBJ whole genome shotgun (WGS) entry which is preliminary data.</text>
</comment>
<dbReference type="AlphaFoldDB" id="A0A0C1R3V9"/>
<protein>
    <submittedName>
        <fullName evidence="2">Acetyltransferase family protein</fullName>
    </submittedName>
</protein>
<dbReference type="OrthoDB" id="9796381at2"/>
<dbReference type="Pfam" id="PF00583">
    <property type="entry name" value="Acetyltransf_1"/>
    <property type="match status" value="1"/>
</dbReference>
<dbReference type="SUPFAM" id="SSF55729">
    <property type="entry name" value="Acyl-CoA N-acyltransferases (Nat)"/>
    <property type="match status" value="1"/>
</dbReference>
<evidence type="ECO:0000259" key="1">
    <source>
        <dbReference type="PROSITE" id="PS51186"/>
    </source>
</evidence>
<accession>A0A0C1R3V9</accession>
<evidence type="ECO:0000313" key="3">
    <source>
        <dbReference type="Proteomes" id="UP000031366"/>
    </source>
</evidence>
<dbReference type="RefSeq" id="WP_039636099.1">
    <property type="nucleotide sequence ID" value="NZ_AYSO01000020.1"/>
</dbReference>
<dbReference type="Proteomes" id="UP000031366">
    <property type="component" value="Unassembled WGS sequence"/>
</dbReference>
<keyword evidence="2" id="KW-0808">Transferase</keyword>
<evidence type="ECO:0000313" key="2">
    <source>
        <dbReference type="EMBL" id="KIE45166.1"/>
    </source>
</evidence>
<feature type="domain" description="N-acetyltransferase" evidence="1">
    <location>
        <begin position="3"/>
        <end position="158"/>
    </location>
</feature>
<dbReference type="CDD" id="cd04301">
    <property type="entry name" value="NAT_SF"/>
    <property type="match status" value="1"/>
</dbReference>
<name>A0A0C1R3V9_9CLOT</name>
<dbReference type="PROSITE" id="PS51186">
    <property type="entry name" value="GNAT"/>
    <property type="match status" value="1"/>
</dbReference>
<gene>
    <name evidence="2" type="ORF">U732_321</name>
</gene>
<dbReference type="GO" id="GO:0016747">
    <property type="term" value="F:acyltransferase activity, transferring groups other than amino-acyl groups"/>
    <property type="evidence" value="ECO:0007669"/>
    <property type="project" value="InterPro"/>
</dbReference>
<dbReference type="STRING" id="29341.RSJ17_04410"/>
<dbReference type="Gene3D" id="3.40.630.30">
    <property type="match status" value="1"/>
</dbReference>
<organism evidence="2 3">
    <name type="scientific">Clostridium argentinense CDC 2741</name>
    <dbReference type="NCBI Taxonomy" id="1418104"/>
    <lineage>
        <taxon>Bacteria</taxon>
        <taxon>Bacillati</taxon>
        <taxon>Bacillota</taxon>
        <taxon>Clostridia</taxon>
        <taxon>Eubacteriales</taxon>
        <taxon>Clostridiaceae</taxon>
        <taxon>Clostridium</taxon>
    </lineage>
</organism>
<proteinExistence type="predicted"/>
<reference evidence="2 3" key="1">
    <citation type="journal article" date="2015" name="Infect. Genet. Evol.">
        <title>Genomic sequences of six botulinum neurotoxin-producing strains representing three clostridial species illustrate the mobility and diversity of botulinum neurotoxin genes.</title>
        <authorList>
            <person name="Smith T.J."/>
            <person name="Hill K.K."/>
            <person name="Xie G."/>
            <person name="Foley B.T."/>
            <person name="Williamson C.H."/>
            <person name="Foster J.T."/>
            <person name="Johnson S.L."/>
            <person name="Chertkov O."/>
            <person name="Teshima H."/>
            <person name="Gibbons H.S."/>
            <person name="Johnsky L.A."/>
            <person name="Karavis M.A."/>
            <person name="Smith L.A."/>
        </authorList>
    </citation>
    <scope>NUCLEOTIDE SEQUENCE [LARGE SCALE GENOMIC DNA]</scope>
    <source>
        <strain evidence="2 3">CDC 2741</strain>
    </source>
</reference>
<dbReference type="EMBL" id="AYSO01000020">
    <property type="protein sequence ID" value="KIE45166.1"/>
    <property type="molecule type" value="Genomic_DNA"/>
</dbReference>
<keyword evidence="3" id="KW-1185">Reference proteome</keyword>
<sequence length="158" mass="18624">MNFSIKKLNEVDIEKTYNFFKELEILHSSKLPNIFKRPDEVEHIKEYVNNALNNSNQIFFIAEIEGEPIGLIETLIIKEGINPVHVDREYAIIDKLIVKDEYRKFGVATSLIDTTESYLKEKGIKEVEIYVWDFNKNAFNLYQNKAFTTLCRRMIKEI</sequence>